<dbReference type="Gene3D" id="3.20.20.480">
    <property type="entry name" value="Trimethylamine methyltransferase-like"/>
    <property type="match status" value="1"/>
</dbReference>
<accession>A0A4P9C9F1</accession>
<keyword evidence="2 4" id="KW-0489">Methyltransferase</keyword>
<sequence>MTRNFYSNLFTRKEDIELIHDKSLYLLANKGILFDNEEARDILAKAGCKVDGKIVYIDKDLVEKCVALVPKTFDMYSRGMKFTTGVGQEMMVQSSLGPVNVLDNGEYRKANAEDYINFIKIHQDSDIMHLIDADIVVPNDIPTKIHTEWTTLANLKYSDKLIGGHNGTKERCEKFIKLVQDFNDDHEHCQTITLATNSAPFAWNKEMCDTIITYARMGQALVITGVGLAGMTSPPTLASTTVQNNTELLAGLVLSQLVQPGAPVIYQLSSLECDLRYSLCVCGGPETFQSFCTMRELADFYGLPCRANGCLADAKQDDYQSGAESMLICLSGYMVEPEQLYMLGGILDSYGALGYEKYMLDEQTARIVKHLLKGTTINDQTLMMDKMEKVEHKTNYIARTNKLYKADFFLPPLYNRQSIGNWEAAGSPTVQELARKAWQDRVANYELPTKLEAFQEKIIKDLIPEEFMF</sequence>
<evidence type="ECO:0000256" key="1">
    <source>
        <dbReference type="ARBA" id="ARBA00007137"/>
    </source>
</evidence>
<reference evidence="4 5" key="1">
    <citation type="submission" date="2018-05" db="EMBL/GenBank/DDBJ databases">
        <title>Genome comparison of Eubacterium sp.</title>
        <authorList>
            <person name="Feng Y."/>
            <person name="Sanchez-Andrea I."/>
            <person name="Stams A.J.M."/>
            <person name="De Vos W.M."/>
        </authorList>
    </citation>
    <scope>NUCLEOTIDE SEQUENCE [LARGE SCALE GENOMIC DNA]</scope>
    <source>
        <strain evidence="4 5">YI</strain>
    </source>
</reference>
<evidence type="ECO:0000256" key="3">
    <source>
        <dbReference type="ARBA" id="ARBA00022679"/>
    </source>
</evidence>
<protein>
    <submittedName>
        <fullName evidence="4">Trimethylamine methyltransferase</fullName>
    </submittedName>
</protein>
<evidence type="ECO:0000313" key="5">
    <source>
        <dbReference type="Proteomes" id="UP000218387"/>
    </source>
</evidence>
<evidence type="ECO:0000313" key="4">
    <source>
        <dbReference type="EMBL" id="QCT72200.1"/>
    </source>
</evidence>
<dbReference type="RefSeq" id="WP_058696269.1">
    <property type="nucleotide sequence ID" value="NZ_CP029487.1"/>
</dbReference>
<name>A0A4P9C9F1_EUBML</name>
<dbReference type="InterPro" id="IPR010426">
    <property type="entry name" value="MTTB_MeTrfase"/>
</dbReference>
<dbReference type="EMBL" id="CP029487">
    <property type="protein sequence ID" value="QCT72200.1"/>
    <property type="molecule type" value="Genomic_DNA"/>
</dbReference>
<dbReference type="GO" id="GO:0015948">
    <property type="term" value="P:methanogenesis"/>
    <property type="evidence" value="ECO:0007669"/>
    <property type="project" value="InterPro"/>
</dbReference>
<dbReference type="Pfam" id="PF06253">
    <property type="entry name" value="MTTB"/>
    <property type="match status" value="1"/>
</dbReference>
<evidence type="ECO:0000256" key="2">
    <source>
        <dbReference type="ARBA" id="ARBA00022603"/>
    </source>
</evidence>
<dbReference type="Proteomes" id="UP000218387">
    <property type="component" value="Chromosome"/>
</dbReference>
<dbReference type="AlphaFoldDB" id="A0A4P9C9F1"/>
<comment type="similarity">
    <text evidence="1">Belongs to the trimethylamine methyltransferase family.</text>
</comment>
<proteinExistence type="inferred from homology"/>
<dbReference type="InterPro" id="IPR038601">
    <property type="entry name" value="MttB-like_sf"/>
</dbReference>
<gene>
    <name evidence="4" type="ORF">CPZ25_012995</name>
</gene>
<dbReference type="KEGG" id="emt:CPZ25_012995"/>
<organism evidence="4 5">
    <name type="scientific">Eubacterium maltosivorans</name>
    <dbReference type="NCBI Taxonomy" id="2041044"/>
    <lineage>
        <taxon>Bacteria</taxon>
        <taxon>Bacillati</taxon>
        <taxon>Bacillota</taxon>
        <taxon>Clostridia</taxon>
        <taxon>Eubacteriales</taxon>
        <taxon>Eubacteriaceae</taxon>
        <taxon>Eubacterium</taxon>
    </lineage>
</organism>
<dbReference type="GO" id="GO:0032259">
    <property type="term" value="P:methylation"/>
    <property type="evidence" value="ECO:0007669"/>
    <property type="project" value="UniProtKB-KW"/>
</dbReference>
<dbReference type="GO" id="GO:0008168">
    <property type="term" value="F:methyltransferase activity"/>
    <property type="evidence" value="ECO:0007669"/>
    <property type="project" value="UniProtKB-KW"/>
</dbReference>
<keyword evidence="3 4" id="KW-0808">Transferase</keyword>
<keyword evidence="5" id="KW-1185">Reference proteome</keyword>